<reference evidence="1 2" key="1">
    <citation type="submission" date="2024-02" db="EMBL/GenBank/DDBJ databases">
        <title>Rhodopirellula caenicola NBRC 110016.</title>
        <authorList>
            <person name="Ichikawa N."/>
            <person name="Katano-Makiyama Y."/>
            <person name="Hidaka K."/>
        </authorList>
    </citation>
    <scope>NUCLEOTIDE SEQUENCE [LARGE SCALE GENOMIC DNA]</scope>
    <source>
        <strain evidence="1 2">NBRC 110016</strain>
    </source>
</reference>
<comment type="caution">
    <text evidence="1">The sequence shown here is derived from an EMBL/GenBank/DDBJ whole genome shotgun (WGS) entry which is preliminary data.</text>
</comment>
<name>A0ABP9VS80_9BACT</name>
<dbReference type="Proteomes" id="UP001416858">
    <property type="component" value="Unassembled WGS sequence"/>
</dbReference>
<gene>
    <name evidence="1" type="ORF">Rcae01_03448</name>
</gene>
<evidence type="ECO:0000313" key="2">
    <source>
        <dbReference type="Proteomes" id="UP001416858"/>
    </source>
</evidence>
<sequence length="64" mass="7069">MKRFKNILLVYPCNDGAFERAASLAKSNHAKLTLLRVERELAGTQLITSSGSPALKLQDLVIKE</sequence>
<dbReference type="Gene3D" id="3.40.50.12370">
    <property type="match status" value="1"/>
</dbReference>
<dbReference type="RefSeq" id="WP_345684824.1">
    <property type="nucleotide sequence ID" value="NZ_BAABRO010000007.1"/>
</dbReference>
<evidence type="ECO:0000313" key="1">
    <source>
        <dbReference type="EMBL" id="GAA5507990.1"/>
    </source>
</evidence>
<evidence type="ECO:0008006" key="3">
    <source>
        <dbReference type="Google" id="ProtNLM"/>
    </source>
</evidence>
<accession>A0ABP9VS80</accession>
<organism evidence="1 2">
    <name type="scientific">Novipirellula caenicola</name>
    <dbReference type="NCBI Taxonomy" id="1536901"/>
    <lineage>
        <taxon>Bacteria</taxon>
        <taxon>Pseudomonadati</taxon>
        <taxon>Planctomycetota</taxon>
        <taxon>Planctomycetia</taxon>
        <taxon>Pirellulales</taxon>
        <taxon>Pirellulaceae</taxon>
        <taxon>Novipirellula</taxon>
    </lineage>
</organism>
<keyword evidence="2" id="KW-1185">Reference proteome</keyword>
<protein>
    <recommendedName>
        <fullName evidence="3">UspA domain-containing protein</fullName>
    </recommendedName>
</protein>
<proteinExistence type="predicted"/>
<dbReference type="EMBL" id="BAABRO010000007">
    <property type="protein sequence ID" value="GAA5507990.1"/>
    <property type="molecule type" value="Genomic_DNA"/>
</dbReference>